<dbReference type="GO" id="GO:0031419">
    <property type="term" value="F:cobalamin binding"/>
    <property type="evidence" value="ECO:0007669"/>
    <property type="project" value="UniProtKB-KW"/>
</dbReference>
<keyword evidence="4" id="KW-0170">Cobalt</keyword>
<evidence type="ECO:0000259" key="5">
    <source>
        <dbReference type="PROSITE" id="PS51332"/>
    </source>
</evidence>
<dbReference type="GO" id="GO:0050097">
    <property type="term" value="F:methylaspartate mutase activity"/>
    <property type="evidence" value="ECO:0007669"/>
    <property type="project" value="InterPro"/>
</dbReference>
<protein>
    <recommendedName>
        <fullName evidence="5">B12-binding domain-containing protein</fullName>
    </recommendedName>
</protein>
<reference evidence="6" key="1">
    <citation type="submission" date="2020-07" db="EMBL/GenBank/DDBJ databases">
        <title>Koleobacter methoxysyntrophicus gen. nov., sp. nov., a novel anaerobic bacterium isolated from deep subsurface oil field and proposal of Koleobacterales ord. nov. in the phylum Firmicutes.</title>
        <authorList>
            <person name="Sakamoto S."/>
            <person name="Tamaki H."/>
        </authorList>
    </citation>
    <scope>NUCLEOTIDE SEQUENCE</scope>
    <source>
        <strain evidence="6">NRmbB1</strain>
    </source>
</reference>
<dbReference type="Pfam" id="PF02310">
    <property type="entry name" value="B12-binding"/>
    <property type="match status" value="1"/>
</dbReference>
<dbReference type="Gene3D" id="3.20.20.240">
    <property type="entry name" value="Methylmalonyl-CoA mutase"/>
    <property type="match status" value="1"/>
</dbReference>
<evidence type="ECO:0000256" key="2">
    <source>
        <dbReference type="ARBA" id="ARBA00022628"/>
    </source>
</evidence>
<keyword evidence="3" id="KW-0413">Isomerase</keyword>
<dbReference type="CDD" id="cd02065">
    <property type="entry name" value="B12-binding_like"/>
    <property type="match status" value="1"/>
</dbReference>
<dbReference type="InterPro" id="IPR006396">
    <property type="entry name" value="Glu_mut_E"/>
</dbReference>
<dbReference type="InterPro" id="IPR016176">
    <property type="entry name" value="Cbl-dep_enz_cat"/>
</dbReference>
<accession>A0A8A0RQY8</accession>
<evidence type="ECO:0000313" key="6">
    <source>
        <dbReference type="EMBL" id="QSQ09807.1"/>
    </source>
</evidence>
<gene>
    <name evidence="6" type="ORF">H0A61_02188</name>
</gene>
<dbReference type="EMBL" id="CP059066">
    <property type="protein sequence ID" value="QSQ09807.1"/>
    <property type="molecule type" value="Genomic_DNA"/>
</dbReference>
<dbReference type="InterPro" id="IPR036724">
    <property type="entry name" value="Cobalamin-bd_sf"/>
</dbReference>
<sequence>MNKKKILGASLGNCVHVGGVINFLQLAEQQGYDTFFLGPAVSVDELIGAIIESEPDIVAIGYRLTPETAAVLFSELKEKINRFNLKEKKFIFGGTQPTAEAARKSGLFSKIFNGSEHIDEIINFLKGTSASGAVEEYPDNLIDRIKSKYPHPIIRHHFGLPDLEQTIEGVKVLAESRVLDVISLAPDQNAQEFFFKRDKMNRALDGAGGVPVRTKQHFERLYEATRRGNYPLMRCYSGTNDIFKMAEMLLETINNAWAAIPLCWYNVLDGRGPRKLKESIKENQELMKWHGERGIPLEVNEAHHWSLRDAHDTIAVVMAYLAAYNAKKMGVKNYIAQYMFNTPPATSPTMDLAKMLAKIELIESLEDKDFITFRQVRAGLSSFPTDLDLAKGQLAASTYLSMAIKPHILHVVAYCEAHHAATPEDIIESCKIARGIIRNILNDMPDMLSDEKIQARKKELLEEASVLLDAIKNLNPHCDDPLSDAGTLAKAIEIGLLDAPHLKGNKWAKGLLQTRMINGACYAYDPQQGKILKEKERIARVKVE</sequence>
<dbReference type="RefSeq" id="WP_206707143.1">
    <property type="nucleotide sequence ID" value="NZ_CP059066.1"/>
</dbReference>
<evidence type="ECO:0000256" key="1">
    <source>
        <dbReference type="ARBA" id="ARBA00001922"/>
    </source>
</evidence>
<dbReference type="Pfam" id="PF06368">
    <property type="entry name" value="Met_asp_mut_E"/>
    <property type="match status" value="1"/>
</dbReference>
<dbReference type="Proteomes" id="UP000662904">
    <property type="component" value="Chromosome"/>
</dbReference>
<evidence type="ECO:0000313" key="7">
    <source>
        <dbReference type="Proteomes" id="UP000662904"/>
    </source>
</evidence>
<proteinExistence type="predicted"/>
<dbReference type="InterPro" id="IPR006158">
    <property type="entry name" value="Cobalamin-bd"/>
</dbReference>
<evidence type="ECO:0000256" key="3">
    <source>
        <dbReference type="ARBA" id="ARBA00023235"/>
    </source>
</evidence>
<feature type="domain" description="B12-binding" evidence="5">
    <location>
        <begin position="3"/>
        <end position="132"/>
    </location>
</feature>
<keyword evidence="7" id="KW-1185">Reference proteome</keyword>
<dbReference type="KEGG" id="kme:H0A61_02188"/>
<dbReference type="GO" id="GO:0046872">
    <property type="term" value="F:metal ion binding"/>
    <property type="evidence" value="ECO:0007669"/>
    <property type="project" value="InterPro"/>
</dbReference>
<dbReference type="SUPFAM" id="SSF52242">
    <property type="entry name" value="Cobalamin (vitamin B12)-binding domain"/>
    <property type="match status" value="1"/>
</dbReference>
<dbReference type="SUPFAM" id="SSF51703">
    <property type="entry name" value="Cobalamin (vitamin B12)-dependent enzymes"/>
    <property type="match status" value="1"/>
</dbReference>
<dbReference type="Gene3D" id="3.40.50.280">
    <property type="entry name" value="Cobalamin-binding domain"/>
    <property type="match status" value="1"/>
</dbReference>
<evidence type="ECO:0000256" key="4">
    <source>
        <dbReference type="ARBA" id="ARBA00023285"/>
    </source>
</evidence>
<name>A0A8A0RQY8_9FIRM</name>
<keyword evidence="2" id="KW-0846">Cobalamin</keyword>
<dbReference type="GO" id="GO:0019670">
    <property type="term" value="P:anaerobic L-glutamate catabolic process"/>
    <property type="evidence" value="ECO:0007669"/>
    <property type="project" value="InterPro"/>
</dbReference>
<dbReference type="AlphaFoldDB" id="A0A8A0RQY8"/>
<dbReference type="PROSITE" id="PS51332">
    <property type="entry name" value="B12_BINDING"/>
    <property type="match status" value="1"/>
</dbReference>
<comment type="cofactor">
    <cofactor evidence="1">
        <name>adenosylcob(III)alamin</name>
        <dbReference type="ChEBI" id="CHEBI:18408"/>
    </cofactor>
</comment>
<organism evidence="6 7">
    <name type="scientific">Koleobacter methoxysyntrophicus</name>
    <dbReference type="NCBI Taxonomy" id="2751313"/>
    <lineage>
        <taxon>Bacteria</taxon>
        <taxon>Bacillati</taxon>
        <taxon>Bacillota</taxon>
        <taxon>Clostridia</taxon>
        <taxon>Koleobacterales</taxon>
        <taxon>Koleobacteraceae</taxon>
        <taxon>Koleobacter</taxon>
    </lineage>
</organism>